<reference evidence="5 6" key="1">
    <citation type="journal article" date="2010" name="Plant Cell">
        <title>The Chlorella variabilis NC64A genome reveals adaptation to photosymbiosis, coevolution with viruses, and cryptic sex.</title>
        <authorList>
            <person name="Blanc G."/>
            <person name="Duncan G."/>
            <person name="Agarkova I."/>
            <person name="Borodovsky M."/>
            <person name="Gurnon J."/>
            <person name="Kuo A."/>
            <person name="Lindquist E."/>
            <person name="Lucas S."/>
            <person name="Pangilinan J."/>
            <person name="Polle J."/>
            <person name="Salamov A."/>
            <person name="Terry A."/>
            <person name="Yamada T."/>
            <person name="Dunigan D.D."/>
            <person name="Grigoriev I.V."/>
            <person name="Claverie J.M."/>
            <person name="Van Etten J.L."/>
        </authorList>
    </citation>
    <scope>NUCLEOTIDE SEQUENCE [LARGE SCALE GENOMIC DNA]</scope>
    <source>
        <strain evidence="5 6">NC64A</strain>
    </source>
</reference>
<dbReference type="InParanoid" id="E1ZSV4"/>
<feature type="chain" id="PRO_5003156673" description="Calcineurin-like phosphoesterase domain-containing protein" evidence="3">
    <location>
        <begin position="29"/>
        <end position="370"/>
    </location>
</feature>
<dbReference type="RefSeq" id="XP_005843173.1">
    <property type="nucleotide sequence ID" value="XM_005843111.1"/>
</dbReference>
<dbReference type="GeneID" id="17350545"/>
<dbReference type="PANTHER" id="PTHR10161">
    <property type="entry name" value="TARTRATE-RESISTANT ACID PHOSPHATASE TYPE 5"/>
    <property type="match status" value="1"/>
</dbReference>
<dbReference type="InterPro" id="IPR004843">
    <property type="entry name" value="Calcineurin-like_PHP"/>
</dbReference>
<dbReference type="OrthoDB" id="411211at2759"/>
<evidence type="ECO:0000256" key="2">
    <source>
        <dbReference type="ARBA" id="ARBA00022801"/>
    </source>
</evidence>
<evidence type="ECO:0000256" key="3">
    <source>
        <dbReference type="SAM" id="SignalP"/>
    </source>
</evidence>
<dbReference type="InterPro" id="IPR029052">
    <property type="entry name" value="Metallo-depent_PP-like"/>
</dbReference>
<dbReference type="SUPFAM" id="SSF56300">
    <property type="entry name" value="Metallo-dependent phosphatases"/>
    <property type="match status" value="1"/>
</dbReference>
<dbReference type="InterPro" id="IPR051558">
    <property type="entry name" value="Metallophosphoesterase_PAP"/>
</dbReference>
<feature type="signal peptide" evidence="3">
    <location>
        <begin position="1"/>
        <end position="28"/>
    </location>
</feature>
<dbReference type="OMA" id="VFERPYQ"/>
<name>E1ZSV4_CHLVA</name>
<protein>
    <recommendedName>
        <fullName evidence="4">Calcineurin-like phosphoesterase domain-containing protein</fullName>
    </recommendedName>
</protein>
<dbReference type="PANTHER" id="PTHR10161:SF14">
    <property type="entry name" value="TARTRATE-RESISTANT ACID PHOSPHATASE TYPE 5"/>
    <property type="match status" value="1"/>
</dbReference>
<dbReference type="GO" id="GO:0016787">
    <property type="term" value="F:hydrolase activity"/>
    <property type="evidence" value="ECO:0007669"/>
    <property type="project" value="UniProtKB-KW"/>
</dbReference>
<evidence type="ECO:0000313" key="6">
    <source>
        <dbReference type="Proteomes" id="UP000008141"/>
    </source>
</evidence>
<dbReference type="STRING" id="554065.E1ZSV4"/>
<keyword evidence="6" id="KW-1185">Reference proteome</keyword>
<evidence type="ECO:0000256" key="1">
    <source>
        <dbReference type="ARBA" id="ARBA00022729"/>
    </source>
</evidence>
<keyword evidence="1 3" id="KW-0732">Signal</keyword>
<dbReference type="Gene3D" id="3.60.21.10">
    <property type="match status" value="1"/>
</dbReference>
<accession>E1ZSV4</accession>
<dbReference type="KEGG" id="cvr:CHLNCDRAFT_55362"/>
<feature type="domain" description="Calcineurin-like phosphoesterase" evidence="4">
    <location>
        <begin position="46"/>
        <end position="270"/>
    </location>
</feature>
<dbReference type="Pfam" id="PF00149">
    <property type="entry name" value="Metallophos"/>
    <property type="match status" value="1"/>
</dbReference>
<evidence type="ECO:0000259" key="4">
    <source>
        <dbReference type="Pfam" id="PF00149"/>
    </source>
</evidence>
<dbReference type="AlphaFoldDB" id="E1ZSV4"/>
<organism evidence="6">
    <name type="scientific">Chlorella variabilis</name>
    <name type="common">Green alga</name>
    <dbReference type="NCBI Taxonomy" id="554065"/>
    <lineage>
        <taxon>Eukaryota</taxon>
        <taxon>Viridiplantae</taxon>
        <taxon>Chlorophyta</taxon>
        <taxon>core chlorophytes</taxon>
        <taxon>Trebouxiophyceae</taxon>
        <taxon>Chlorellales</taxon>
        <taxon>Chlorellaceae</taxon>
        <taxon>Chlorella clade</taxon>
        <taxon>Chlorella</taxon>
    </lineage>
</organism>
<dbReference type="eggNOG" id="KOG2679">
    <property type="taxonomic scope" value="Eukaryota"/>
</dbReference>
<gene>
    <name evidence="5" type="ORF">CHLNCDRAFT_55362</name>
</gene>
<dbReference type="Proteomes" id="UP000008141">
    <property type="component" value="Unassembled WGS sequence"/>
</dbReference>
<evidence type="ECO:0000313" key="5">
    <source>
        <dbReference type="EMBL" id="EFN51071.1"/>
    </source>
</evidence>
<dbReference type="EMBL" id="GL433868">
    <property type="protein sequence ID" value="EFN51071.1"/>
    <property type="molecule type" value="Genomic_DNA"/>
</dbReference>
<keyword evidence="2" id="KW-0378">Hydrolase</keyword>
<sequence>MPTRPLAAAYGPLLMLLCAQAMLVGVAAQDSQAGVQVAMPQAFPVRFFVVGDWGRASDSHPNGYNQTRVAQMMAKKANSAYGKPHFVLSTGDNFYGFGLRNLSDPWFTQKFTNIYKGPGLQVPWFAVLGNHDYGETSYCTPDEITSPLYQLDPALRKRDWRWHAFRDRKLSLAGGQVELFFWDTTPSSSYNYYTCSGGFKGGIRTQSWPNNVVWLQNQLAASKASWKLIVAHHPPRSSGRHGGSSEVKYAVESLIRKYRAQVYFAGHDHDLEHLHYQSSSFYKPNYHTIVSGGGSRRYTEGFGYDDGVPSDDYPTDPYSVWGALTDGFVAVTLKAQEMVAQFYSTDYKNGTMAVHVARIPHLLKPGPDLD</sequence>
<proteinExistence type="predicted"/>